<evidence type="ECO:0000256" key="2">
    <source>
        <dbReference type="PROSITE-ProRule" id="PRU00169"/>
    </source>
</evidence>
<dbReference type="Proteomes" id="UP000031972">
    <property type="component" value="Unassembled WGS sequence"/>
</dbReference>
<dbReference type="EMBL" id="JXRR01000001">
    <property type="protein sequence ID" value="KIL52818.1"/>
    <property type="molecule type" value="Genomic_DNA"/>
</dbReference>
<dbReference type="InterPro" id="IPR011006">
    <property type="entry name" value="CheY-like_superfamily"/>
</dbReference>
<sequence>MQKIMIVEDNADLRTDLTEQVKVIGYEPIPVTDFERILERFIEEKPDLVLLNVNLPFFDGYYWYRQIREYSQCPVIYLDETENELIMNLEIAGLKKDSKRNAAAKPFTRKTLTATLQTQLASAYPKIDKK</sequence>
<gene>
    <name evidence="4" type="ORF">KR50_01470</name>
</gene>
<dbReference type="PATRIC" id="fig|220754.4.peg.150"/>
<protein>
    <submittedName>
        <fullName evidence="4">Two-component response regulator YxdJ</fullName>
    </submittedName>
</protein>
<comment type="caution">
    <text evidence="2">Lacks conserved residue(s) required for the propagation of feature annotation.</text>
</comment>
<dbReference type="Gene3D" id="3.40.50.2300">
    <property type="match status" value="1"/>
</dbReference>
<evidence type="ECO:0000256" key="1">
    <source>
        <dbReference type="ARBA" id="ARBA00022553"/>
    </source>
</evidence>
<dbReference type="Pfam" id="PF00072">
    <property type="entry name" value="Response_reg"/>
    <property type="match status" value="1"/>
</dbReference>
<dbReference type="PANTHER" id="PTHR44591">
    <property type="entry name" value="STRESS RESPONSE REGULATOR PROTEIN 1"/>
    <property type="match status" value="1"/>
</dbReference>
<dbReference type="AlphaFoldDB" id="A0A0C2W9T8"/>
<evidence type="ECO:0000313" key="5">
    <source>
        <dbReference type="Proteomes" id="UP000031972"/>
    </source>
</evidence>
<evidence type="ECO:0000259" key="3">
    <source>
        <dbReference type="PROSITE" id="PS50110"/>
    </source>
</evidence>
<keyword evidence="1" id="KW-0597">Phosphoprotein</keyword>
<dbReference type="GO" id="GO:0000160">
    <property type="term" value="P:phosphorelay signal transduction system"/>
    <property type="evidence" value="ECO:0007669"/>
    <property type="project" value="InterPro"/>
</dbReference>
<comment type="caution">
    <text evidence="4">The sequence shown here is derived from an EMBL/GenBank/DDBJ whole genome shotgun (WGS) entry which is preliminary data.</text>
</comment>
<feature type="domain" description="Response regulatory" evidence="3">
    <location>
        <begin position="3"/>
        <end position="120"/>
    </location>
</feature>
<dbReference type="PROSITE" id="PS50110">
    <property type="entry name" value="RESPONSE_REGULATORY"/>
    <property type="match status" value="1"/>
</dbReference>
<evidence type="ECO:0000313" key="4">
    <source>
        <dbReference type="EMBL" id="KIL52818.1"/>
    </source>
</evidence>
<dbReference type="RefSeq" id="WP_041054416.1">
    <property type="nucleotide sequence ID" value="NZ_JXRR01000001.1"/>
</dbReference>
<organism evidence="4 5">
    <name type="scientific">Jeotgalibacillus campisalis</name>
    <dbReference type="NCBI Taxonomy" id="220754"/>
    <lineage>
        <taxon>Bacteria</taxon>
        <taxon>Bacillati</taxon>
        <taxon>Bacillota</taxon>
        <taxon>Bacilli</taxon>
        <taxon>Bacillales</taxon>
        <taxon>Caryophanaceae</taxon>
        <taxon>Jeotgalibacillus</taxon>
    </lineage>
</organism>
<keyword evidence="5" id="KW-1185">Reference proteome</keyword>
<name>A0A0C2W9T8_9BACL</name>
<dbReference type="InterPro" id="IPR001789">
    <property type="entry name" value="Sig_transdc_resp-reg_receiver"/>
</dbReference>
<dbReference type="PANTHER" id="PTHR44591:SF3">
    <property type="entry name" value="RESPONSE REGULATORY DOMAIN-CONTAINING PROTEIN"/>
    <property type="match status" value="1"/>
</dbReference>
<dbReference type="InterPro" id="IPR050595">
    <property type="entry name" value="Bact_response_regulator"/>
</dbReference>
<accession>A0A0C2W9T8</accession>
<reference evidence="4 5" key="1">
    <citation type="submission" date="2015-01" db="EMBL/GenBank/DDBJ databases">
        <title>Jeotgalibacillus campisalis genome sequencing.</title>
        <authorList>
            <person name="Goh K.M."/>
            <person name="Chan K.-G."/>
            <person name="Yaakop A.S."/>
            <person name="Ee R."/>
            <person name="Gan H.M."/>
            <person name="Chan C.S."/>
        </authorList>
    </citation>
    <scope>NUCLEOTIDE SEQUENCE [LARGE SCALE GENOMIC DNA]</scope>
    <source>
        <strain evidence="4 5">SF-57</strain>
    </source>
</reference>
<dbReference type="SUPFAM" id="SSF52172">
    <property type="entry name" value="CheY-like"/>
    <property type="match status" value="1"/>
</dbReference>
<proteinExistence type="predicted"/>
<dbReference type="SMART" id="SM00448">
    <property type="entry name" value="REC"/>
    <property type="match status" value="1"/>
</dbReference>